<gene>
    <name evidence="1" type="ORF">NDU88_001256</name>
</gene>
<protein>
    <submittedName>
        <fullName evidence="1">Uncharacterized protein</fullName>
    </submittedName>
</protein>
<keyword evidence="2" id="KW-1185">Reference proteome</keyword>
<name>A0AAV7W0I0_PLEWA</name>
<proteinExistence type="predicted"/>
<accession>A0AAV7W0I0</accession>
<reference evidence="1" key="1">
    <citation type="journal article" date="2022" name="bioRxiv">
        <title>Sequencing and chromosome-scale assembly of the giantPleurodeles waltlgenome.</title>
        <authorList>
            <person name="Brown T."/>
            <person name="Elewa A."/>
            <person name="Iarovenko S."/>
            <person name="Subramanian E."/>
            <person name="Araus A.J."/>
            <person name="Petzold A."/>
            <person name="Susuki M."/>
            <person name="Suzuki K.-i.T."/>
            <person name="Hayashi T."/>
            <person name="Toyoda A."/>
            <person name="Oliveira C."/>
            <person name="Osipova E."/>
            <person name="Leigh N.D."/>
            <person name="Simon A."/>
            <person name="Yun M.H."/>
        </authorList>
    </citation>
    <scope>NUCLEOTIDE SEQUENCE</scope>
    <source>
        <strain evidence="1">20211129_DDA</strain>
        <tissue evidence="1">Liver</tissue>
    </source>
</reference>
<dbReference type="Proteomes" id="UP001066276">
    <property type="component" value="Chromosome 1_2"/>
</dbReference>
<evidence type="ECO:0000313" key="2">
    <source>
        <dbReference type="Proteomes" id="UP001066276"/>
    </source>
</evidence>
<dbReference type="AlphaFoldDB" id="A0AAV7W0I0"/>
<comment type="caution">
    <text evidence="1">The sequence shown here is derived from an EMBL/GenBank/DDBJ whole genome shotgun (WGS) entry which is preliminary data.</text>
</comment>
<organism evidence="1 2">
    <name type="scientific">Pleurodeles waltl</name>
    <name type="common">Iberian ribbed newt</name>
    <dbReference type="NCBI Taxonomy" id="8319"/>
    <lineage>
        <taxon>Eukaryota</taxon>
        <taxon>Metazoa</taxon>
        <taxon>Chordata</taxon>
        <taxon>Craniata</taxon>
        <taxon>Vertebrata</taxon>
        <taxon>Euteleostomi</taxon>
        <taxon>Amphibia</taxon>
        <taxon>Batrachia</taxon>
        <taxon>Caudata</taxon>
        <taxon>Salamandroidea</taxon>
        <taxon>Salamandridae</taxon>
        <taxon>Pleurodelinae</taxon>
        <taxon>Pleurodeles</taxon>
    </lineage>
</organism>
<evidence type="ECO:0000313" key="1">
    <source>
        <dbReference type="EMBL" id="KAJ1205830.1"/>
    </source>
</evidence>
<dbReference type="EMBL" id="JANPWB010000002">
    <property type="protein sequence ID" value="KAJ1205830.1"/>
    <property type="molecule type" value="Genomic_DNA"/>
</dbReference>
<sequence length="221" mass="25120">MWRLNAWYLQDNEYTLEIRDHLAQYFELNLGTVRSPGIIWAACKVTLRGRAKCLLRSREFARDSRVSELEAEALNLERHQTTSSSASTLRQLTRVREEIRHLVLESAKHLWRASAAQIYGWGDKNGKLLHWLAIRPLANRIIPEIRDDSGALATTPVEIAQSFASYYARLYAEQPRPTIERESPLLNDITLSRVSQTARSRMDEAISLTEITSAIASLASG</sequence>